<comment type="caution">
    <text evidence="1">The sequence shown here is derived from an EMBL/GenBank/DDBJ whole genome shotgun (WGS) entry which is preliminary data.</text>
</comment>
<dbReference type="Proteomes" id="UP001295684">
    <property type="component" value="Unassembled WGS sequence"/>
</dbReference>
<reference evidence="1" key="1">
    <citation type="submission" date="2023-07" db="EMBL/GenBank/DDBJ databases">
        <authorList>
            <consortium name="AG Swart"/>
            <person name="Singh M."/>
            <person name="Singh A."/>
            <person name="Seah K."/>
            <person name="Emmerich C."/>
        </authorList>
    </citation>
    <scope>NUCLEOTIDE SEQUENCE</scope>
    <source>
        <strain evidence="1">DP1</strain>
    </source>
</reference>
<sequence>MIDNEKKNRARELSLSKSTVSKVRQILEKMNDDKAKRRKKYEKLKRKEIKKKLISQGRLKKGISYKLFTSRKHKVIKMTDQMLDYKSAIEKISPEDKKSLNLNLKLHRGLLEERSKRNKIATRERLFQMREVEDLRKIISNTRAIDKAIFIDRFVQEEDEQIVSPNITDVEQAIRKARGIYPKRYSRLKNLFETKKSEL</sequence>
<organism evidence="1 2">
    <name type="scientific">Euplotes crassus</name>
    <dbReference type="NCBI Taxonomy" id="5936"/>
    <lineage>
        <taxon>Eukaryota</taxon>
        <taxon>Sar</taxon>
        <taxon>Alveolata</taxon>
        <taxon>Ciliophora</taxon>
        <taxon>Intramacronucleata</taxon>
        <taxon>Spirotrichea</taxon>
        <taxon>Hypotrichia</taxon>
        <taxon>Euplotida</taxon>
        <taxon>Euplotidae</taxon>
        <taxon>Moneuplotes</taxon>
    </lineage>
</organism>
<keyword evidence="2" id="KW-1185">Reference proteome</keyword>
<evidence type="ECO:0000313" key="2">
    <source>
        <dbReference type="Proteomes" id="UP001295684"/>
    </source>
</evidence>
<name>A0AAD1U8E2_EUPCR</name>
<protein>
    <submittedName>
        <fullName evidence="1">Uncharacterized protein</fullName>
    </submittedName>
</protein>
<accession>A0AAD1U8E2</accession>
<gene>
    <name evidence="1" type="ORF">ECRASSUSDP1_LOCUS3384</name>
</gene>
<dbReference type="AlphaFoldDB" id="A0AAD1U8E2"/>
<evidence type="ECO:0000313" key="1">
    <source>
        <dbReference type="EMBL" id="CAI2362066.1"/>
    </source>
</evidence>
<dbReference type="EMBL" id="CAMPGE010003242">
    <property type="protein sequence ID" value="CAI2362066.1"/>
    <property type="molecule type" value="Genomic_DNA"/>
</dbReference>
<proteinExistence type="predicted"/>